<dbReference type="EC" id="3.1.-.-" evidence="8"/>
<evidence type="ECO:0000256" key="1">
    <source>
        <dbReference type="ARBA" id="ARBA00010875"/>
    </source>
</evidence>
<dbReference type="GO" id="GO:0006364">
    <property type="term" value="P:rRNA processing"/>
    <property type="evidence" value="ECO:0007669"/>
    <property type="project" value="UniProtKB-UniRule"/>
</dbReference>
<dbReference type="GO" id="GO:0004521">
    <property type="term" value="F:RNA endonuclease activity"/>
    <property type="evidence" value="ECO:0007669"/>
    <property type="project" value="UniProtKB-UniRule"/>
</dbReference>
<organism evidence="9 10">
    <name type="scientific">Thioalkalivibrio denitrificans</name>
    <dbReference type="NCBI Taxonomy" id="108003"/>
    <lineage>
        <taxon>Bacteria</taxon>
        <taxon>Pseudomonadati</taxon>
        <taxon>Pseudomonadota</taxon>
        <taxon>Gammaproteobacteria</taxon>
        <taxon>Chromatiales</taxon>
        <taxon>Ectothiorhodospiraceae</taxon>
        <taxon>Thioalkalivibrio</taxon>
    </lineage>
</organism>
<dbReference type="Gene3D" id="3.40.390.30">
    <property type="entry name" value="Metalloproteases ('zincins'), catalytic domain"/>
    <property type="match status" value="1"/>
</dbReference>
<dbReference type="NCBIfam" id="TIGR00043">
    <property type="entry name" value="rRNA maturation RNase YbeY"/>
    <property type="match status" value="1"/>
</dbReference>
<evidence type="ECO:0000256" key="5">
    <source>
        <dbReference type="ARBA" id="ARBA00022759"/>
    </source>
</evidence>
<dbReference type="PANTHER" id="PTHR46986">
    <property type="entry name" value="ENDORIBONUCLEASE YBEY, CHLOROPLASTIC"/>
    <property type="match status" value="1"/>
</dbReference>
<keyword evidence="3 8" id="KW-0540">Nuclease</keyword>
<keyword evidence="8" id="KW-0963">Cytoplasm</keyword>
<sequence length="156" mass="17212">MRTNRRASPTLRTEVQLATSADGVPDRSRLKAWAAAAWPSEESATVVIRVVDEAEGAELNATFRHKKGATNVLSFPFEAPPGLDEGHLGDLVICAPVVAREAVEQGKRPEAHWAHMVVHGLLHLQGFDHIEEADARRMEAREKEILKGLGYNDPYE</sequence>
<dbReference type="Pfam" id="PF02130">
    <property type="entry name" value="YbeY"/>
    <property type="match status" value="1"/>
</dbReference>
<evidence type="ECO:0000256" key="6">
    <source>
        <dbReference type="ARBA" id="ARBA00022801"/>
    </source>
</evidence>
<keyword evidence="8" id="KW-0698">rRNA processing</keyword>
<comment type="function">
    <text evidence="8">Single strand-specific metallo-endoribonuclease involved in late-stage 70S ribosome quality control and in maturation of the 3' terminus of the 16S rRNA.</text>
</comment>
<name>A0A1V3NCT3_9GAMM</name>
<dbReference type="STRING" id="108003.B1C78_13430"/>
<keyword evidence="5 8" id="KW-0255">Endonuclease</keyword>
<evidence type="ECO:0000256" key="3">
    <source>
        <dbReference type="ARBA" id="ARBA00022722"/>
    </source>
</evidence>
<keyword evidence="7 8" id="KW-0862">Zinc</keyword>
<dbReference type="InterPro" id="IPR023091">
    <property type="entry name" value="MetalPrtase_cat_dom_sf_prd"/>
</dbReference>
<dbReference type="SUPFAM" id="SSF55486">
    <property type="entry name" value="Metalloproteases ('zincins'), catalytic domain"/>
    <property type="match status" value="1"/>
</dbReference>
<feature type="binding site" evidence="8">
    <location>
        <position position="129"/>
    </location>
    <ligand>
        <name>Zn(2+)</name>
        <dbReference type="ChEBI" id="CHEBI:29105"/>
        <note>catalytic</note>
    </ligand>
</feature>
<evidence type="ECO:0000256" key="2">
    <source>
        <dbReference type="ARBA" id="ARBA00022517"/>
    </source>
</evidence>
<gene>
    <name evidence="8" type="primary">ybeY</name>
    <name evidence="9" type="ORF">B1C78_13430</name>
</gene>
<dbReference type="EMBL" id="MVBK01000088">
    <property type="protein sequence ID" value="OOG22851.1"/>
    <property type="molecule type" value="Genomic_DNA"/>
</dbReference>
<evidence type="ECO:0000256" key="7">
    <source>
        <dbReference type="ARBA" id="ARBA00022833"/>
    </source>
</evidence>
<comment type="cofactor">
    <cofactor evidence="8">
        <name>Zn(2+)</name>
        <dbReference type="ChEBI" id="CHEBI:29105"/>
    </cofactor>
    <text evidence="8">Binds 1 zinc ion.</text>
</comment>
<dbReference type="PROSITE" id="PS01306">
    <property type="entry name" value="UPF0054"/>
    <property type="match status" value="1"/>
</dbReference>
<dbReference type="InterPro" id="IPR002036">
    <property type="entry name" value="YbeY"/>
</dbReference>
<comment type="similarity">
    <text evidence="1 8">Belongs to the endoribonuclease YbeY family.</text>
</comment>
<comment type="subcellular location">
    <subcellularLocation>
        <location evidence="8">Cytoplasm</location>
    </subcellularLocation>
</comment>
<keyword evidence="6 8" id="KW-0378">Hydrolase</keyword>
<evidence type="ECO:0000256" key="4">
    <source>
        <dbReference type="ARBA" id="ARBA00022723"/>
    </source>
</evidence>
<keyword evidence="2 8" id="KW-0690">Ribosome biogenesis</keyword>
<dbReference type="RefSeq" id="WP_077279675.1">
    <property type="nucleotide sequence ID" value="NZ_MVBK01000088.1"/>
</dbReference>
<keyword evidence="4 8" id="KW-0479">Metal-binding</keyword>
<dbReference type="InterPro" id="IPR020549">
    <property type="entry name" value="YbeY_CS"/>
</dbReference>
<evidence type="ECO:0000313" key="9">
    <source>
        <dbReference type="EMBL" id="OOG22851.1"/>
    </source>
</evidence>
<dbReference type="GO" id="GO:0005737">
    <property type="term" value="C:cytoplasm"/>
    <property type="evidence" value="ECO:0007669"/>
    <property type="project" value="UniProtKB-SubCell"/>
</dbReference>
<dbReference type="AlphaFoldDB" id="A0A1V3NCT3"/>
<dbReference type="Proteomes" id="UP000189462">
    <property type="component" value="Unassembled WGS sequence"/>
</dbReference>
<dbReference type="OrthoDB" id="9807740at2"/>
<feature type="binding site" evidence="8">
    <location>
        <position position="119"/>
    </location>
    <ligand>
        <name>Zn(2+)</name>
        <dbReference type="ChEBI" id="CHEBI:29105"/>
        <note>catalytic</note>
    </ligand>
</feature>
<dbReference type="GO" id="GO:0008270">
    <property type="term" value="F:zinc ion binding"/>
    <property type="evidence" value="ECO:0007669"/>
    <property type="project" value="UniProtKB-UniRule"/>
</dbReference>
<evidence type="ECO:0000256" key="8">
    <source>
        <dbReference type="HAMAP-Rule" id="MF_00009"/>
    </source>
</evidence>
<evidence type="ECO:0000313" key="10">
    <source>
        <dbReference type="Proteomes" id="UP000189462"/>
    </source>
</evidence>
<reference evidence="9 10" key="1">
    <citation type="submission" date="2017-02" db="EMBL/GenBank/DDBJ databases">
        <title>Genomic diversity within the haloalkaliphilic genus Thioalkalivibrio.</title>
        <authorList>
            <person name="Ahn A.-C."/>
            <person name="Meier-Kolthoff J."/>
            <person name="Overmars L."/>
            <person name="Richter M."/>
            <person name="Woyke T."/>
            <person name="Sorokin D.Y."/>
            <person name="Muyzer G."/>
        </authorList>
    </citation>
    <scope>NUCLEOTIDE SEQUENCE [LARGE SCALE GENOMIC DNA]</scope>
    <source>
        <strain evidence="9 10">ALJD</strain>
    </source>
</reference>
<keyword evidence="10" id="KW-1185">Reference proteome</keyword>
<feature type="binding site" evidence="8">
    <location>
        <position position="123"/>
    </location>
    <ligand>
        <name>Zn(2+)</name>
        <dbReference type="ChEBI" id="CHEBI:29105"/>
        <note>catalytic</note>
    </ligand>
</feature>
<dbReference type="PANTHER" id="PTHR46986:SF1">
    <property type="entry name" value="ENDORIBONUCLEASE YBEY, CHLOROPLASTIC"/>
    <property type="match status" value="1"/>
</dbReference>
<dbReference type="HAMAP" id="MF_00009">
    <property type="entry name" value="Endoribonucl_YbeY"/>
    <property type="match status" value="1"/>
</dbReference>
<comment type="caution">
    <text evidence="9">The sequence shown here is derived from an EMBL/GenBank/DDBJ whole genome shotgun (WGS) entry which is preliminary data.</text>
</comment>
<protein>
    <recommendedName>
        <fullName evidence="8">Endoribonuclease YbeY</fullName>
        <ecNumber evidence="8">3.1.-.-</ecNumber>
    </recommendedName>
</protein>
<accession>A0A1V3NCT3</accession>
<dbReference type="GO" id="GO:0004222">
    <property type="term" value="F:metalloendopeptidase activity"/>
    <property type="evidence" value="ECO:0007669"/>
    <property type="project" value="InterPro"/>
</dbReference>
<proteinExistence type="inferred from homology"/>